<name>A0ABR3N350_9TELE</name>
<comment type="caution">
    <text evidence="1">The sequence shown here is derived from an EMBL/GenBank/DDBJ whole genome shotgun (WGS) entry which is preliminary data.</text>
</comment>
<accession>A0ABR3N350</accession>
<proteinExistence type="predicted"/>
<evidence type="ECO:0000313" key="2">
    <source>
        <dbReference type="Proteomes" id="UP001558613"/>
    </source>
</evidence>
<dbReference type="Proteomes" id="UP001558613">
    <property type="component" value="Unassembled WGS sequence"/>
</dbReference>
<organism evidence="1 2">
    <name type="scientific">Cirrhinus molitorella</name>
    <name type="common">mud carp</name>
    <dbReference type="NCBI Taxonomy" id="172907"/>
    <lineage>
        <taxon>Eukaryota</taxon>
        <taxon>Metazoa</taxon>
        <taxon>Chordata</taxon>
        <taxon>Craniata</taxon>
        <taxon>Vertebrata</taxon>
        <taxon>Euteleostomi</taxon>
        <taxon>Actinopterygii</taxon>
        <taxon>Neopterygii</taxon>
        <taxon>Teleostei</taxon>
        <taxon>Ostariophysi</taxon>
        <taxon>Cypriniformes</taxon>
        <taxon>Cyprinidae</taxon>
        <taxon>Labeoninae</taxon>
        <taxon>Labeonini</taxon>
        <taxon>Cirrhinus</taxon>
    </lineage>
</organism>
<gene>
    <name evidence="1" type="ORF">QQF64_030277</name>
</gene>
<dbReference type="EMBL" id="JAYMGO010000007">
    <property type="protein sequence ID" value="KAL1271261.1"/>
    <property type="molecule type" value="Genomic_DNA"/>
</dbReference>
<evidence type="ECO:0000313" key="1">
    <source>
        <dbReference type="EMBL" id="KAL1271261.1"/>
    </source>
</evidence>
<protein>
    <recommendedName>
        <fullName evidence="3">Secreted protein</fullName>
    </recommendedName>
</protein>
<sequence>MYIIIGFAFSPLCSCMGNSVARSRVSLTSSVFSISSQQKLAPHWANPHFKALCLSTGDKAHSTHMEAASSLTLKSIASFACLLARCLFVFVTQRYGSFTLTVPLILTTQIQHPM</sequence>
<evidence type="ECO:0008006" key="3">
    <source>
        <dbReference type="Google" id="ProtNLM"/>
    </source>
</evidence>
<reference evidence="1 2" key="1">
    <citation type="submission" date="2023-09" db="EMBL/GenBank/DDBJ databases">
        <authorList>
            <person name="Wang M."/>
        </authorList>
    </citation>
    <scope>NUCLEOTIDE SEQUENCE [LARGE SCALE GENOMIC DNA]</scope>
    <source>
        <strain evidence="1">GT-2023</strain>
        <tissue evidence="1">Liver</tissue>
    </source>
</reference>
<keyword evidence="2" id="KW-1185">Reference proteome</keyword>